<accession>A0AAV3RIS6</accession>
<dbReference type="AlphaFoldDB" id="A0AAV3RIS6"/>
<keyword evidence="4" id="KW-1185">Reference proteome</keyword>
<evidence type="ECO:0000313" key="3">
    <source>
        <dbReference type="EMBL" id="GAA0174932.1"/>
    </source>
</evidence>
<organism evidence="3 4">
    <name type="scientific">Lithospermum erythrorhizon</name>
    <name type="common">Purple gromwell</name>
    <name type="synonym">Lithospermum officinale var. erythrorhizon</name>
    <dbReference type="NCBI Taxonomy" id="34254"/>
    <lineage>
        <taxon>Eukaryota</taxon>
        <taxon>Viridiplantae</taxon>
        <taxon>Streptophyta</taxon>
        <taxon>Embryophyta</taxon>
        <taxon>Tracheophyta</taxon>
        <taxon>Spermatophyta</taxon>
        <taxon>Magnoliopsida</taxon>
        <taxon>eudicotyledons</taxon>
        <taxon>Gunneridae</taxon>
        <taxon>Pentapetalae</taxon>
        <taxon>asterids</taxon>
        <taxon>lamiids</taxon>
        <taxon>Boraginales</taxon>
        <taxon>Boraginaceae</taxon>
        <taxon>Boraginoideae</taxon>
        <taxon>Lithospermeae</taxon>
        <taxon>Lithospermum</taxon>
    </lineage>
</organism>
<comment type="caution">
    <text evidence="3">The sequence shown here is derived from an EMBL/GenBank/DDBJ whole genome shotgun (WGS) entry which is preliminary data.</text>
</comment>
<evidence type="ECO:0000256" key="1">
    <source>
        <dbReference type="SAM" id="Coils"/>
    </source>
</evidence>
<proteinExistence type="predicted"/>
<dbReference type="EMBL" id="BAABME010009310">
    <property type="protein sequence ID" value="GAA0174932.1"/>
    <property type="molecule type" value="Genomic_DNA"/>
</dbReference>
<feature type="region of interest" description="Disordered" evidence="2">
    <location>
        <begin position="154"/>
        <end position="205"/>
    </location>
</feature>
<reference evidence="3 4" key="1">
    <citation type="submission" date="2024-01" db="EMBL/GenBank/DDBJ databases">
        <title>The complete chloroplast genome sequence of Lithospermum erythrorhizon: insights into the phylogenetic relationship among Boraginaceae species and the maternal lineages of purple gromwells.</title>
        <authorList>
            <person name="Okada T."/>
            <person name="Watanabe K."/>
        </authorList>
    </citation>
    <scope>NUCLEOTIDE SEQUENCE [LARGE SCALE GENOMIC DNA]</scope>
</reference>
<name>A0AAV3RIS6_LITER</name>
<sequence length="263" mass="29071">MGEEEGLRTVESLRGRLLAERLASRNAKEVADQTENKLVELEALLKEEIKSRKKAEKRLKLLMKRLQSLKISNPSYVFDESDQSCSFDTSEVTSVSSSASSTSKKTEEKKVITQQTVGSISSDTQDLIKNIKLSSVVSENYKQDVSLSRISSFSKGNESIGDEETFSSFGEANSNGSSRESKVDDQSLNSSNEEHKNNGEDNEGIDNVDCSMALVPVDFPKTAELARDVVVHAASVKEALDSLQQIKEKIQISMEQRRIVRVG</sequence>
<feature type="region of interest" description="Disordered" evidence="2">
    <location>
        <begin position="80"/>
        <end position="110"/>
    </location>
</feature>
<keyword evidence="1" id="KW-0175">Coiled coil</keyword>
<feature type="compositionally biased region" description="Low complexity" evidence="2">
    <location>
        <begin position="89"/>
        <end position="103"/>
    </location>
</feature>
<dbReference type="PANTHER" id="PTHR33701">
    <property type="entry name" value="TRANSMEMBRANE PROTEIN"/>
    <property type="match status" value="1"/>
</dbReference>
<evidence type="ECO:0000313" key="4">
    <source>
        <dbReference type="Proteomes" id="UP001454036"/>
    </source>
</evidence>
<gene>
    <name evidence="3" type="ORF">LIER_28213</name>
</gene>
<evidence type="ECO:0000256" key="2">
    <source>
        <dbReference type="SAM" id="MobiDB-lite"/>
    </source>
</evidence>
<dbReference type="Proteomes" id="UP001454036">
    <property type="component" value="Unassembled WGS sequence"/>
</dbReference>
<dbReference type="PANTHER" id="PTHR33701:SF2">
    <property type="entry name" value="TRANSMEMBRANE PROTEIN"/>
    <property type="match status" value="1"/>
</dbReference>
<feature type="coiled-coil region" evidence="1">
    <location>
        <begin position="24"/>
        <end position="72"/>
    </location>
</feature>
<protein>
    <submittedName>
        <fullName evidence="3">Uncharacterized protein</fullName>
    </submittedName>
</protein>
<feature type="compositionally biased region" description="Polar residues" evidence="2">
    <location>
        <begin position="166"/>
        <end position="178"/>
    </location>
</feature>